<dbReference type="KEGG" id="sfc:Spiaf_0463"/>
<evidence type="ECO:0000313" key="6">
    <source>
        <dbReference type="EMBL" id="AFG36566.1"/>
    </source>
</evidence>
<dbReference type="EMBL" id="CP003282">
    <property type="protein sequence ID" value="AFG36566.1"/>
    <property type="molecule type" value="Genomic_DNA"/>
</dbReference>
<evidence type="ECO:0008006" key="8">
    <source>
        <dbReference type="Google" id="ProtNLM"/>
    </source>
</evidence>
<dbReference type="PATRIC" id="fig|889378.3.peg.471"/>
<keyword evidence="5" id="KW-0812">Transmembrane</keyword>
<dbReference type="OrthoDB" id="370725at2"/>
<evidence type="ECO:0000256" key="2">
    <source>
        <dbReference type="ARBA" id="ARBA00009840"/>
    </source>
</evidence>
<keyword evidence="4" id="KW-0233">DNA recombination</keyword>
<dbReference type="STRING" id="889378.Spiaf_0463"/>
<keyword evidence="5" id="KW-0472">Membrane</keyword>
<dbReference type="PANTHER" id="PTHR30563">
    <property type="entry name" value="DNA RECOMBINATION PROTEIN RMUC"/>
    <property type="match status" value="1"/>
</dbReference>
<comment type="similarity">
    <text evidence="2">Belongs to the RmuC family.</text>
</comment>
<dbReference type="HOGENOM" id="CLU_952858_0_0_12"/>
<proteinExistence type="inferred from homology"/>
<dbReference type="Proteomes" id="UP000007383">
    <property type="component" value="Chromosome"/>
</dbReference>
<dbReference type="RefSeq" id="WP_014454563.1">
    <property type="nucleotide sequence ID" value="NC_017098.1"/>
</dbReference>
<organism evidence="6 7">
    <name type="scientific">Spirochaeta africana (strain ATCC 700263 / DSM 8902 / Z-7692)</name>
    <dbReference type="NCBI Taxonomy" id="889378"/>
    <lineage>
        <taxon>Bacteria</taxon>
        <taxon>Pseudomonadati</taxon>
        <taxon>Spirochaetota</taxon>
        <taxon>Spirochaetia</taxon>
        <taxon>Spirochaetales</taxon>
        <taxon>Spirochaetaceae</taxon>
        <taxon>Spirochaeta</taxon>
    </lineage>
</organism>
<protein>
    <recommendedName>
        <fullName evidence="8">DNA recombination protein RmuC</fullName>
    </recommendedName>
</protein>
<reference evidence="7" key="1">
    <citation type="journal article" date="2013" name="Stand. Genomic Sci.">
        <title>Complete genome sequence of the halophilic bacterium Spirochaeta africana type strain (Z-7692(T)) from the alkaline Lake Magadi in the East African Rift.</title>
        <authorList>
            <person name="Liolos K."/>
            <person name="Abt B."/>
            <person name="Scheuner C."/>
            <person name="Teshima H."/>
            <person name="Held B."/>
            <person name="Lapidus A."/>
            <person name="Nolan M."/>
            <person name="Lucas S."/>
            <person name="Deshpande S."/>
            <person name="Cheng J.F."/>
            <person name="Tapia R."/>
            <person name="Goodwin L.A."/>
            <person name="Pitluck S."/>
            <person name="Pagani I."/>
            <person name="Ivanova N."/>
            <person name="Mavromatis K."/>
            <person name="Mikhailova N."/>
            <person name="Huntemann M."/>
            <person name="Pati A."/>
            <person name="Chen A."/>
            <person name="Palaniappan K."/>
            <person name="Land M."/>
            <person name="Rohde M."/>
            <person name="Tindall B.J."/>
            <person name="Detter J.C."/>
            <person name="Goker M."/>
            <person name="Bristow J."/>
            <person name="Eisen J.A."/>
            <person name="Markowitz V."/>
            <person name="Hugenholtz P."/>
            <person name="Woyke T."/>
            <person name="Klenk H.P."/>
            <person name="Kyrpides N.C."/>
        </authorList>
    </citation>
    <scope>NUCLEOTIDE SEQUENCE</scope>
    <source>
        <strain evidence="7">ATCC 700263 / DSM 8902 / Z-7692</strain>
    </source>
</reference>
<dbReference type="InterPro" id="IPR003798">
    <property type="entry name" value="DNA_recombination_RmuC"/>
</dbReference>
<name>H9UGC3_SPIAZ</name>
<dbReference type="Pfam" id="PF02646">
    <property type="entry name" value="RmuC"/>
    <property type="match status" value="1"/>
</dbReference>
<keyword evidence="7" id="KW-1185">Reference proteome</keyword>
<dbReference type="GO" id="GO:0006310">
    <property type="term" value="P:DNA recombination"/>
    <property type="evidence" value="ECO:0007669"/>
    <property type="project" value="UniProtKB-KW"/>
</dbReference>
<gene>
    <name evidence="6" type="ordered locus">Spiaf_0463</name>
</gene>
<dbReference type="PANTHER" id="PTHR30563:SF0">
    <property type="entry name" value="DNA RECOMBINATION PROTEIN RMUC"/>
    <property type="match status" value="1"/>
</dbReference>
<comment type="function">
    <text evidence="1">Involved in DNA recombination.</text>
</comment>
<evidence type="ECO:0000256" key="4">
    <source>
        <dbReference type="ARBA" id="ARBA00023172"/>
    </source>
</evidence>
<dbReference type="AlphaFoldDB" id="H9UGC3"/>
<keyword evidence="5" id="KW-1133">Transmembrane helix</keyword>
<dbReference type="eggNOG" id="COG1322">
    <property type="taxonomic scope" value="Bacteria"/>
</dbReference>
<accession>H9UGC3</accession>
<evidence type="ECO:0000256" key="1">
    <source>
        <dbReference type="ARBA" id="ARBA00003416"/>
    </source>
</evidence>
<sequence length="292" mass="31241">MGNYAWSAGAGAVVTGGVAGGADAVAAAGGAVALATAVVAAGLLGLLIGLVIGRAAGRRQGLRGGGPEQLLQQIQQRVDGLASVFEVPRYRGEAGEWLLERLLQDCLPPSAYQTQYGFRNGTRVDALVQLGDVSVGVDAKFPLESIKGWREGRITGRSRKAVLQHAEAIATRYILPDEGTMNFAMMYIPSEAVFSRLFADEGLLRGCLQLGVVPAAPSNLFLYLQTVSYGLRGMEFSRNFSRYASQFERIRLELGQLAELLATGRGHLRNLQRGYDAALQQLDAVQGRMEGL</sequence>
<evidence type="ECO:0000256" key="5">
    <source>
        <dbReference type="SAM" id="Phobius"/>
    </source>
</evidence>
<keyword evidence="3" id="KW-0175">Coiled coil</keyword>
<evidence type="ECO:0000313" key="7">
    <source>
        <dbReference type="Proteomes" id="UP000007383"/>
    </source>
</evidence>
<feature type="transmembrane region" description="Helical" evidence="5">
    <location>
        <begin position="31"/>
        <end position="53"/>
    </location>
</feature>
<evidence type="ECO:0000256" key="3">
    <source>
        <dbReference type="ARBA" id="ARBA00023054"/>
    </source>
</evidence>